<evidence type="ECO:0000256" key="1">
    <source>
        <dbReference type="ARBA" id="ARBA00022730"/>
    </source>
</evidence>
<dbReference type="InterPro" id="IPR005747">
    <property type="entry name" value="MutS2"/>
</dbReference>
<dbReference type="PIRSF" id="PIRSF005814">
    <property type="entry name" value="MutS_YshD"/>
    <property type="match status" value="1"/>
</dbReference>
<comment type="similarity">
    <text evidence="7">Belongs to the DNA mismatch repair MutS family. MutS2 subfamily.</text>
</comment>
<dbReference type="SUPFAM" id="SSF48334">
    <property type="entry name" value="DNA repair protein MutS, domain III"/>
    <property type="match status" value="1"/>
</dbReference>
<keyword evidence="7 10" id="KW-0255">Endonuclease</keyword>
<dbReference type="HAMAP" id="MF_00092">
    <property type="entry name" value="MutS2"/>
    <property type="match status" value="1"/>
</dbReference>
<feature type="coiled-coil region" evidence="8">
    <location>
        <begin position="512"/>
        <end position="620"/>
    </location>
</feature>
<dbReference type="Pfam" id="PF00488">
    <property type="entry name" value="MutS_V"/>
    <property type="match status" value="1"/>
</dbReference>
<dbReference type="PANTHER" id="PTHR48466:SF2">
    <property type="entry name" value="OS10G0509000 PROTEIN"/>
    <property type="match status" value="1"/>
</dbReference>
<evidence type="ECO:0000256" key="2">
    <source>
        <dbReference type="ARBA" id="ARBA00022741"/>
    </source>
</evidence>
<feature type="domain" description="Smr" evidence="9">
    <location>
        <begin position="705"/>
        <end position="775"/>
    </location>
</feature>
<dbReference type="FunFam" id="3.40.50.300:FF:000830">
    <property type="entry name" value="Endonuclease MutS2"/>
    <property type="match status" value="1"/>
</dbReference>
<dbReference type="EMBL" id="DTDV01000015">
    <property type="protein sequence ID" value="HGK23892.1"/>
    <property type="molecule type" value="Genomic_DNA"/>
</dbReference>
<comment type="function">
    <text evidence="7">Endonuclease that is involved in the suppression of homologous recombination and thus may have a key role in the control of bacterial genetic diversity.</text>
</comment>
<feature type="coiled-coil region" evidence="8">
    <location>
        <begin position="147"/>
        <end position="174"/>
    </location>
</feature>
<evidence type="ECO:0000256" key="5">
    <source>
        <dbReference type="ARBA" id="ARBA00022884"/>
    </source>
</evidence>
<dbReference type="GO" id="GO:0030983">
    <property type="term" value="F:mismatched DNA binding"/>
    <property type="evidence" value="ECO:0007669"/>
    <property type="project" value="InterPro"/>
</dbReference>
<dbReference type="Pfam" id="PF01713">
    <property type="entry name" value="Smr"/>
    <property type="match status" value="1"/>
</dbReference>
<dbReference type="Gene3D" id="3.30.1370.110">
    <property type="match status" value="1"/>
</dbReference>
<dbReference type="NCBIfam" id="TIGR01069">
    <property type="entry name" value="mutS2"/>
    <property type="match status" value="1"/>
</dbReference>
<dbReference type="GO" id="GO:0140664">
    <property type="term" value="F:ATP-dependent DNA damage sensor activity"/>
    <property type="evidence" value="ECO:0007669"/>
    <property type="project" value="InterPro"/>
</dbReference>
<keyword evidence="6 7" id="KW-0238">DNA-binding</keyword>
<evidence type="ECO:0000256" key="3">
    <source>
        <dbReference type="ARBA" id="ARBA00022801"/>
    </source>
</evidence>
<keyword evidence="3 7" id="KW-0378">Hydrolase</keyword>
<dbReference type="EC" id="3.1.-.-" evidence="7"/>
<evidence type="ECO:0000259" key="9">
    <source>
        <dbReference type="PROSITE" id="PS50828"/>
    </source>
</evidence>
<dbReference type="GO" id="GO:0004519">
    <property type="term" value="F:endonuclease activity"/>
    <property type="evidence" value="ECO:0007669"/>
    <property type="project" value="UniProtKB-UniRule"/>
</dbReference>
<evidence type="ECO:0000313" key="10">
    <source>
        <dbReference type="EMBL" id="HGK23892.1"/>
    </source>
</evidence>
<evidence type="ECO:0000256" key="6">
    <source>
        <dbReference type="ARBA" id="ARBA00023125"/>
    </source>
</evidence>
<dbReference type="GO" id="GO:0043023">
    <property type="term" value="F:ribosomal large subunit binding"/>
    <property type="evidence" value="ECO:0007669"/>
    <property type="project" value="UniProtKB-UniRule"/>
</dbReference>
<dbReference type="InterPro" id="IPR007696">
    <property type="entry name" value="DNA_mismatch_repair_MutS_core"/>
</dbReference>
<dbReference type="PROSITE" id="PS50828">
    <property type="entry name" value="SMR"/>
    <property type="match status" value="1"/>
</dbReference>
<dbReference type="InterPro" id="IPR045076">
    <property type="entry name" value="MutS"/>
</dbReference>
<feature type="binding site" evidence="7">
    <location>
        <begin position="327"/>
        <end position="334"/>
    </location>
    <ligand>
        <name>ATP</name>
        <dbReference type="ChEBI" id="CHEBI:30616"/>
    </ligand>
</feature>
<dbReference type="GO" id="GO:0019843">
    <property type="term" value="F:rRNA binding"/>
    <property type="evidence" value="ECO:0007669"/>
    <property type="project" value="UniProtKB-UniRule"/>
</dbReference>
<dbReference type="InterPro" id="IPR000432">
    <property type="entry name" value="DNA_mismatch_repair_MutS_C"/>
</dbReference>
<keyword evidence="5 7" id="KW-0694">RNA-binding</keyword>
<comment type="caution">
    <text evidence="10">The sequence shown here is derived from an EMBL/GenBank/DDBJ whole genome shotgun (WGS) entry which is preliminary data.</text>
</comment>
<dbReference type="GO" id="GO:0045910">
    <property type="term" value="P:negative regulation of DNA recombination"/>
    <property type="evidence" value="ECO:0007669"/>
    <property type="project" value="InterPro"/>
</dbReference>
<keyword evidence="1 7" id="KW-0699">rRNA-binding</keyword>
<dbReference type="GO" id="GO:0016887">
    <property type="term" value="F:ATP hydrolysis activity"/>
    <property type="evidence" value="ECO:0007669"/>
    <property type="project" value="InterPro"/>
</dbReference>
<dbReference type="Pfam" id="PF20297">
    <property type="entry name" value="MSSS"/>
    <property type="match status" value="1"/>
</dbReference>
<comment type="subunit">
    <text evidence="7">Homodimer. Binds to stalled ribosomes, contacting rRNA.</text>
</comment>
<dbReference type="Gene3D" id="3.40.50.300">
    <property type="entry name" value="P-loop containing nucleotide triphosphate hydrolases"/>
    <property type="match status" value="1"/>
</dbReference>
<protein>
    <recommendedName>
        <fullName evidence="7">Endonuclease MutS2</fullName>
        <ecNumber evidence="7">3.1.-.-</ecNumber>
    </recommendedName>
    <alternativeName>
        <fullName evidence="7">Ribosome-associated protein quality control-upstream factor</fullName>
        <shortName evidence="7">RQC-upstream factor</shortName>
        <shortName evidence="7">RqcU</shortName>
        <ecNumber evidence="7">3.6.4.-</ecNumber>
    </alternativeName>
</protein>
<name>A0A7V3ZJ02_DICTH</name>
<keyword evidence="8" id="KW-0175">Coiled coil</keyword>
<dbReference type="GO" id="GO:0005524">
    <property type="term" value="F:ATP binding"/>
    <property type="evidence" value="ECO:0007669"/>
    <property type="project" value="UniProtKB-UniRule"/>
</dbReference>
<reference evidence="10" key="1">
    <citation type="journal article" date="2020" name="mSystems">
        <title>Genome- and Community-Level Interaction Insights into Carbon Utilization and Element Cycling Functions of Hydrothermarchaeota in Hydrothermal Sediment.</title>
        <authorList>
            <person name="Zhou Z."/>
            <person name="Liu Y."/>
            <person name="Xu W."/>
            <person name="Pan J."/>
            <person name="Luo Z.H."/>
            <person name="Li M."/>
        </authorList>
    </citation>
    <scope>NUCLEOTIDE SEQUENCE [LARGE SCALE GENOMIC DNA]</scope>
    <source>
        <strain evidence="10">SpSt-70</strain>
    </source>
</reference>
<gene>
    <name evidence="7" type="primary">mutS2</name>
    <name evidence="7" type="synonym">rqcU</name>
    <name evidence="10" type="ORF">ENU78_05560</name>
</gene>
<dbReference type="InterPro" id="IPR036187">
    <property type="entry name" value="DNA_mismatch_repair_MutS_sf"/>
</dbReference>
<dbReference type="InterPro" id="IPR027417">
    <property type="entry name" value="P-loop_NTPase"/>
</dbReference>
<sequence>MEKALKTLEWEKIIDEIEKKAETEGGKIRIRSLRPITDYQIIERWHLLNDEAFKTVFSFGYPSFSGIKNLEIYIDKAEKGGIVYPDEFEEIVRTIEIWSKLRDYQEKVRKIAPNLWRNTLHNLHDLYIQIRRCIQDGEVVDSASPELKQIRQKKERLNQKIKETLENIIQKEWRSYLQDQIITIRHGRYVVPIRQEFRGKIQGIVHDQSTSGLTVYVEPQVIVELNNQIALLESEEKREIERILTRLTSILLSYKEEILENLRTSFELDFVYAKIKWAEKHKAITPILEKEKPLIILREARHPFLGEKAVPISLEVGRTFNTLVITGPNTGGKTVTLKTIGLFVLLNQAGIPVPAKEGTVLGIFNQVFADIGDEQSIEQNLSTFSSHMTNIISFIDYLERTGDKRVLILIDELGAGTDPQEGAALAVALLEYFHEKGTINVIATHFPQLKVIASKYPGMENASMEFDEISLKPLYKVVMGIPGKSNAILISKRLGLPRKILDRSLSLLSEDEIKLEEVIGELQRDRRRYEEEIEKINKLKRDLQEEKRKIQEEKEMLEKEKAQLKAKYKEELFRDISKVEGKIREIIRKLQEESLTMKDAQSLQEELRNLRKELTIEEKREPENLTYIPHIGDRVLLRSTKKEGYVIDVDNEKKTALVQVGLLKINVPWAELAPSLKEEISVPSYVKVERVNQEDVPREISIRMMTVDEGLEEVKKYLEKAFLAGLKRVRIVHGKGTGKLRNAVHEYLSKVPYVKEYYLAPPNEGGEGATIVILDSPV</sequence>
<dbReference type="InterPro" id="IPR002625">
    <property type="entry name" value="Smr_dom"/>
</dbReference>
<proteinExistence type="inferred from homology"/>
<dbReference type="RefSeq" id="WP_149123182.1">
    <property type="nucleotide sequence ID" value="NZ_VTFL01000006.1"/>
</dbReference>
<evidence type="ECO:0000256" key="7">
    <source>
        <dbReference type="HAMAP-Rule" id="MF_00092"/>
    </source>
</evidence>
<dbReference type="InterPro" id="IPR036063">
    <property type="entry name" value="Smr_dom_sf"/>
</dbReference>
<dbReference type="PANTHER" id="PTHR48466">
    <property type="entry name" value="OS10G0509000 PROTEIN-RELATED"/>
    <property type="match status" value="1"/>
</dbReference>
<organism evidence="10">
    <name type="scientific">Dictyoglomus thermophilum</name>
    <dbReference type="NCBI Taxonomy" id="14"/>
    <lineage>
        <taxon>Bacteria</taxon>
        <taxon>Pseudomonadati</taxon>
        <taxon>Dictyoglomota</taxon>
        <taxon>Dictyoglomia</taxon>
        <taxon>Dictyoglomales</taxon>
        <taxon>Dictyoglomaceae</taxon>
        <taxon>Dictyoglomus</taxon>
    </lineage>
</organism>
<dbReference type="SUPFAM" id="SSF160443">
    <property type="entry name" value="SMR domain-like"/>
    <property type="match status" value="1"/>
</dbReference>
<keyword evidence="7" id="KW-0540">Nuclease</keyword>
<dbReference type="EC" id="3.6.4.-" evidence="7"/>
<evidence type="ECO:0000256" key="4">
    <source>
        <dbReference type="ARBA" id="ARBA00022840"/>
    </source>
</evidence>
<dbReference type="SMART" id="SM00534">
    <property type="entry name" value="MUTSac"/>
    <property type="match status" value="1"/>
</dbReference>
<keyword evidence="2 7" id="KW-0547">Nucleotide-binding</keyword>
<evidence type="ECO:0000256" key="8">
    <source>
        <dbReference type="SAM" id="Coils"/>
    </source>
</evidence>
<dbReference type="GO" id="GO:0072344">
    <property type="term" value="P:rescue of stalled ribosome"/>
    <property type="evidence" value="ECO:0007669"/>
    <property type="project" value="UniProtKB-UniRule"/>
</dbReference>
<dbReference type="SMART" id="SM00463">
    <property type="entry name" value="SMR"/>
    <property type="match status" value="1"/>
</dbReference>
<dbReference type="GO" id="GO:0006298">
    <property type="term" value="P:mismatch repair"/>
    <property type="evidence" value="ECO:0007669"/>
    <property type="project" value="InterPro"/>
</dbReference>
<keyword evidence="4 7" id="KW-0067">ATP-binding</keyword>
<dbReference type="InterPro" id="IPR046893">
    <property type="entry name" value="MSSS"/>
</dbReference>
<dbReference type="AlphaFoldDB" id="A0A7V3ZJ02"/>
<dbReference type="SMART" id="SM00533">
    <property type="entry name" value="MUTSd"/>
    <property type="match status" value="1"/>
</dbReference>
<dbReference type="SUPFAM" id="SSF52540">
    <property type="entry name" value="P-loop containing nucleoside triphosphate hydrolases"/>
    <property type="match status" value="1"/>
</dbReference>
<accession>A0A7V3ZJ02</accession>
<comment type="function">
    <text evidence="7">Acts as a ribosome collision sensor, splitting the ribosome into its 2 subunits. Detects stalled/collided 70S ribosomes which it binds and splits by an ATP-hydrolysis driven conformational change. Acts upstream of the ribosome quality control system (RQC), a ribosome-associated complex that mediates the extraction of incompletely synthesized nascent chains from stalled ribosomes and their subsequent degradation. Probably generates substrates for RQC.</text>
</comment>